<dbReference type="InterPro" id="IPR006970">
    <property type="entry name" value="PT"/>
</dbReference>
<dbReference type="AlphaFoldDB" id="A0A1T4Z4E4"/>
<proteinExistence type="predicted"/>
<keyword evidence="1" id="KW-0732">Signal</keyword>
<feature type="compositionally biased region" description="Polar residues" evidence="3">
    <location>
        <begin position="105"/>
        <end position="130"/>
    </location>
</feature>
<evidence type="ECO:0000313" key="5">
    <source>
        <dbReference type="Proteomes" id="UP000190774"/>
    </source>
</evidence>
<dbReference type="Proteomes" id="UP000190774">
    <property type="component" value="Unassembled WGS sequence"/>
</dbReference>
<accession>A0A1T4Z4E4</accession>
<evidence type="ECO:0000256" key="3">
    <source>
        <dbReference type="SAM" id="MobiDB-lite"/>
    </source>
</evidence>
<gene>
    <name evidence="4" type="ORF">SAMN02745166_05018</name>
</gene>
<organism evidence="4 5">
    <name type="scientific">Prosthecobacter debontii</name>
    <dbReference type="NCBI Taxonomy" id="48467"/>
    <lineage>
        <taxon>Bacteria</taxon>
        <taxon>Pseudomonadati</taxon>
        <taxon>Verrucomicrobiota</taxon>
        <taxon>Verrucomicrobiia</taxon>
        <taxon>Verrucomicrobiales</taxon>
        <taxon>Verrucomicrobiaceae</taxon>
        <taxon>Prosthecobacter</taxon>
    </lineage>
</organism>
<name>A0A1T4Z4E4_9BACT</name>
<dbReference type="Pfam" id="PF04886">
    <property type="entry name" value="PT"/>
    <property type="match status" value="1"/>
</dbReference>
<keyword evidence="5" id="KW-1185">Reference proteome</keyword>
<feature type="compositionally biased region" description="Pro residues" evidence="3">
    <location>
        <begin position="91"/>
        <end position="104"/>
    </location>
</feature>
<reference evidence="5" key="1">
    <citation type="submission" date="2017-02" db="EMBL/GenBank/DDBJ databases">
        <authorList>
            <person name="Varghese N."/>
            <person name="Submissions S."/>
        </authorList>
    </citation>
    <scope>NUCLEOTIDE SEQUENCE [LARGE SCALE GENOMIC DNA]</scope>
    <source>
        <strain evidence="5">ATCC 700200</strain>
    </source>
</reference>
<evidence type="ECO:0000313" key="4">
    <source>
        <dbReference type="EMBL" id="SKB08743.1"/>
    </source>
</evidence>
<feature type="region of interest" description="Disordered" evidence="3">
    <location>
        <begin position="81"/>
        <end position="130"/>
    </location>
</feature>
<evidence type="ECO:0000256" key="2">
    <source>
        <dbReference type="ARBA" id="ARBA00022737"/>
    </source>
</evidence>
<sequence>MTLLVRLPGGERRDQEPELGLPSRAFRTRSVRATSSHCQAARAIQRSNHPFIQRSLLAFGAWAWPAELGFSHTECASHFKPLPSRSRIQPSNPPTIQPSNPPTIQPSNHPTIQPSNHPTIQPSNHPTIQPSIHPISCLTPPFLHLAMPGSAPCTPSCRWVSAGFSNLA</sequence>
<dbReference type="STRING" id="48467.SAMN02745166_05018"/>
<evidence type="ECO:0000256" key="1">
    <source>
        <dbReference type="ARBA" id="ARBA00022729"/>
    </source>
</evidence>
<keyword evidence="2" id="KW-0677">Repeat</keyword>
<protein>
    <submittedName>
        <fullName evidence="4">PT repeat-containing protein</fullName>
    </submittedName>
</protein>
<dbReference type="EMBL" id="FUYE01000029">
    <property type="protein sequence ID" value="SKB08743.1"/>
    <property type="molecule type" value="Genomic_DNA"/>
</dbReference>